<keyword evidence="5 9" id="KW-0812">Transmembrane</keyword>
<comment type="subunit">
    <text evidence="9">The complex comprises the extracytoplasmic solute receptor protein and the two transmembrane proteins.</text>
</comment>
<feature type="transmembrane region" description="Helical" evidence="9">
    <location>
        <begin position="111"/>
        <end position="136"/>
    </location>
</feature>
<evidence type="ECO:0000313" key="11">
    <source>
        <dbReference type="EMBL" id="EAS49527.1"/>
    </source>
</evidence>
<dbReference type="Pfam" id="PF04290">
    <property type="entry name" value="DctQ"/>
    <property type="match status" value="1"/>
</dbReference>
<feature type="transmembrane region" description="Helical" evidence="9">
    <location>
        <begin position="148"/>
        <end position="170"/>
    </location>
</feature>
<dbReference type="AlphaFoldDB" id="Q1YHQ2"/>
<evidence type="ECO:0000313" key="12">
    <source>
        <dbReference type="Proteomes" id="UP000000321"/>
    </source>
</evidence>
<name>Q1YHQ2_AURMS</name>
<evidence type="ECO:0000256" key="9">
    <source>
        <dbReference type="RuleBase" id="RU369079"/>
    </source>
</evidence>
<evidence type="ECO:0000256" key="6">
    <source>
        <dbReference type="ARBA" id="ARBA00022989"/>
    </source>
</evidence>
<evidence type="ECO:0000259" key="10">
    <source>
        <dbReference type="Pfam" id="PF04290"/>
    </source>
</evidence>
<protein>
    <recommendedName>
        <fullName evidence="9">TRAP transporter small permease protein</fullName>
    </recommendedName>
</protein>
<keyword evidence="7 9" id="KW-0472">Membrane</keyword>
<evidence type="ECO:0000256" key="4">
    <source>
        <dbReference type="ARBA" id="ARBA00022519"/>
    </source>
</evidence>
<comment type="function">
    <text evidence="9">Part of the tripartite ATP-independent periplasmic (TRAP) transport system.</text>
</comment>
<keyword evidence="3" id="KW-1003">Cell membrane</keyword>
<dbReference type="PANTHER" id="PTHR35011:SF10">
    <property type="entry name" value="TRAP TRANSPORTER SMALL PERMEASE PROTEIN"/>
    <property type="match status" value="1"/>
</dbReference>
<feature type="transmembrane region" description="Helical" evidence="9">
    <location>
        <begin position="36"/>
        <end position="57"/>
    </location>
</feature>
<evidence type="ECO:0000256" key="7">
    <source>
        <dbReference type="ARBA" id="ARBA00023136"/>
    </source>
</evidence>
<evidence type="ECO:0000256" key="8">
    <source>
        <dbReference type="ARBA" id="ARBA00038436"/>
    </source>
</evidence>
<dbReference type="BioCyc" id="AURANTIMONAS:SI859A1_00179-MONOMER"/>
<dbReference type="EMBL" id="AAPJ01000004">
    <property type="protein sequence ID" value="EAS49527.1"/>
    <property type="molecule type" value="Genomic_DNA"/>
</dbReference>
<dbReference type="Proteomes" id="UP000000321">
    <property type="component" value="Unassembled WGS sequence"/>
</dbReference>
<sequence length="197" mass="21676">MDCAMSDLNSNDYLDVTHADARVGTADRVLEPVRRVFRAVSVLLLAVMIGLPVLQVVLRQFFLRPFMGAEELARFMLICVVFVTLPYVVSSGASIRMEEVLSALPERLRRVLRVAIPATGGLAFAVAATSVAIATLRNLDNATPTLNIPYWIFFASGFLGLTLAAVECALQTLKAWRHDPLYVTFAQEQPSEDVVHI</sequence>
<keyword evidence="2 9" id="KW-0813">Transport</keyword>
<dbReference type="GO" id="GO:0022857">
    <property type="term" value="F:transmembrane transporter activity"/>
    <property type="evidence" value="ECO:0007669"/>
    <property type="project" value="UniProtKB-UniRule"/>
</dbReference>
<comment type="similarity">
    <text evidence="8 9">Belongs to the TRAP transporter small permease family.</text>
</comment>
<feature type="domain" description="Tripartite ATP-independent periplasmic transporters DctQ component" evidence="10">
    <location>
        <begin position="48"/>
        <end position="177"/>
    </location>
</feature>
<dbReference type="PANTHER" id="PTHR35011">
    <property type="entry name" value="2,3-DIKETO-L-GULONATE TRAP TRANSPORTER SMALL PERMEASE PROTEIN YIAM"/>
    <property type="match status" value="1"/>
</dbReference>
<reference evidence="11 12" key="1">
    <citation type="journal article" date="2008" name="Appl. Environ. Microbiol.">
        <title>Genomic insights into Mn(II) oxidation by the marine alphaproteobacterium Aurantimonas sp. strain SI85-9A1.</title>
        <authorList>
            <person name="Dick G.J."/>
            <person name="Podell S."/>
            <person name="Johnson H.A."/>
            <person name="Rivera-Espinoza Y."/>
            <person name="Bernier-Latmani R."/>
            <person name="McCarthy J.K."/>
            <person name="Torpey J.W."/>
            <person name="Clement B.G."/>
            <person name="Gaasterland T."/>
            <person name="Tebo B.M."/>
        </authorList>
    </citation>
    <scope>NUCLEOTIDE SEQUENCE [LARGE SCALE GENOMIC DNA]</scope>
    <source>
        <strain evidence="11 12">SI85-9A1</strain>
    </source>
</reference>
<dbReference type="InterPro" id="IPR007387">
    <property type="entry name" value="TRAP_DctQ"/>
</dbReference>
<dbReference type="HOGENOM" id="CLU_086356_10_0_5"/>
<evidence type="ECO:0000256" key="3">
    <source>
        <dbReference type="ARBA" id="ARBA00022475"/>
    </source>
</evidence>
<organism evidence="11 12">
    <name type="scientific">Aurantimonas manganoxydans (strain ATCC BAA-1229 / DSM 21871 / SI85-9A1)</name>
    <dbReference type="NCBI Taxonomy" id="287752"/>
    <lineage>
        <taxon>Bacteria</taxon>
        <taxon>Pseudomonadati</taxon>
        <taxon>Pseudomonadota</taxon>
        <taxon>Alphaproteobacteria</taxon>
        <taxon>Hyphomicrobiales</taxon>
        <taxon>Aurantimonadaceae</taxon>
        <taxon>Aurantimonas</taxon>
    </lineage>
</organism>
<accession>Q1YHQ2</accession>
<evidence type="ECO:0000256" key="5">
    <source>
        <dbReference type="ARBA" id="ARBA00022692"/>
    </source>
</evidence>
<keyword evidence="12" id="KW-1185">Reference proteome</keyword>
<dbReference type="GO" id="GO:0015740">
    <property type="term" value="P:C4-dicarboxylate transport"/>
    <property type="evidence" value="ECO:0007669"/>
    <property type="project" value="TreeGrafter"/>
</dbReference>
<evidence type="ECO:0000256" key="1">
    <source>
        <dbReference type="ARBA" id="ARBA00004429"/>
    </source>
</evidence>
<keyword evidence="6 9" id="KW-1133">Transmembrane helix</keyword>
<proteinExistence type="inferred from homology"/>
<dbReference type="InterPro" id="IPR055348">
    <property type="entry name" value="DctQ"/>
</dbReference>
<evidence type="ECO:0000256" key="2">
    <source>
        <dbReference type="ARBA" id="ARBA00022448"/>
    </source>
</evidence>
<dbReference type="GO" id="GO:0005886">
    <property type="term" value="C:plasma membrane"/>
    <property type="evidence" value="ECO:0007669"/>
    <property type="project" value="UniProtKB-SubCell"/>
</dbReference>
<gene>
    <name evidence="11" type="ORF">SI859A1_00179</name>
</gene>
<keyword evidence="4 9" id="KW-0997">Cell inner membrane</keyword>
<comment type="caution">
    <text evidence="11">The sequence shown here is derived from an EMBL/GenBank/DDBJ whole genome shotgun (WGS) entry which is preliminary data.</text>
</comment>
<comment type="subcellular location">
    <subcellularLocation>
        <location evidence="1 9">Cell inner membrane</location>
        <topology evidence="1 9">Multi-pass membrane protein</topology>
    </subcellularLocation>
</comment>
<feature type="transmembrane region" description="Helical" evidence="9">
    <location>
        <begin position="72"/>
        <end position="90"/>
    </location>
</feature>